<organism evidence="2 3">
    <name type="scientific">Musa troglodytarum</name>
    <name type="common">fe'i banana</name>
    <dbReference type="NCBI Taxonomy" id="320322"/>
    <lineage>
        <taxon>Eukaryota</taxon>
        <taxon>Viridiplantae</taxon>
        <taxon>Streptophyta</taxon>
        <taxon>Embryophyta</taxon>
        <taxon>Tracheophyta</taxon>
        <taxon>Spermatophyta</taxon>
        <taxon>Magnoliopsida</taxon>
        <taxon>Liliopsida</taxon>
        <taxon>Zingiberales</taxon>
        <taxon>Musaceae</taxon>
        <taxon>Musa</taxon>
    </lineage>
</organism>
<gene>
    <name evidence="2" type="ORF">MUK42_15814</name>
</gene>
<evidence type="ECO:0000313" key="3">
    <source>
        <dbReference type="Proteomes" id="UP001055439"/>
    </source>
</evidence>
<sequence length="222" mass="24588">MEDSLSAQNLEWVKQFFLDYGLLRVRERYVMMQDSLSAFYDALCVPMSYEEEKVAPEPGVVVTNVKHCICLFPGIFKRQCVYDVSEGEDPEAAPQGCGELRASSHNGGRQGATNMPHGPQESVPQAWDASVAVSQGLVLLSLHLYLRDGSETCVELTIRLMPKAGSGSSGGTSSAGRQQIVNSNTIQQSISVQHWKKKIRSEEELTRQREAYGPDFALRCEK</sequence>
<dbReference type="EMBL" id="CP097510">
    <property type="protein sequence ID" value="URE31215.1"/>
    <property type="molecule type" value="Genomic_DNA"/>
</dbReference>
<evidence type="ECO:0000313" key="2">
    <source>
        <dbReference type="EMBL" id="URE31215.1"/>
    </source>
</evidence>
<proteinExistence type="predicted"/>
<evidence type="ECO:0000256" key="1">
    <source>
        <dbReference type="SAM" id="MobiDB-lite"/>
    </source>
</evidence>
<dbReference type="OrthoDB" id="6270329at2759"/>
<feature type="region of interest" description="Disordered" evidence="1">
    <location>
        <begin position="92"/>
        <end position="123"/>
    </location>
</feature>
<name>A0A9E7HCX5_9LILI</name>
<protein>
    <submittedName>
        <fullName evidence="2">RWP-RK domain-containing protein</fullName>
    </submittedName>
</protein>
<dbReference type="AlphaFoldDB" id="A0A9E7HCX5"/>
<accession>A0A9E7HCX5</accession>
<keyword evidence="3" id="KW-1185">Reference proteome</keyword>
<feature type="compositionally biased region" description="Polar residues" evidence="1">
    <location>
        <begin position="103"/>
        <end position="113"/>
    </location>
</feature>
<reference evidence="2" key="1">
    <citation type="submission" date="2022-05" db="EMBL/GenBank/DDBJ databases">
        <title>The Musa troglodytarum L. genome provides insights into the mechanism of non-climacteric behaviour and enrichment of carotenoids.</title>
        <authorList>
            <person name="Wang J."/>
        </authorList>
    </citation>
    <scope>NUCLEOTIDE SEQUENCE</scope>
    <source>
        <tissue evidence="2">Leaf</tissue>
    </source>
</reference>
<dbReference type="Proteomes" id="UP001055439">
    <property type="component" value="Chromosome 8"/>
</dbReference>